<keyword evidence="2" id="KW-0813">Transport</keyword>
<reference evidence="9" key="1">
    <citation type="journal article" date="2019" name="Int. J. Syst. Evol. Microbiol.">
        <title>The Global Catalogue of Microorganisms (GCM) 10K type strain sequencing project: providing services to taxonomists for standard genome sequencing and annotation.</title>
        <authorList>
            <consortium name="The Broad Institute Genomics Platform"/>
            <consortium name="The Broad Institute Genome Sequencing Center for Infectious Disease"/>
            <person name="Wu L."/>
            <person name="Ma J."/>
        </authorList>
    </citation>
    <scope>NUCLEOTIDE SEQUENCE [LARGE SCALE GENOMIC DNA]</scope>
    <source>
        <strain evidence="9">JCM 1490</strain>
    </source>
</reference>
<proteinExistence type="predicted"/>
<evidence type="ECO:0000256" key="1">
    <source>
        <dbReference type="ARBA" id="ARBA00004651"/>
    </source>
</evidence>
<feature type="transmembrane region" description="Helical" evidence="6">
    <location>
        <begin position="235"/>
        <end position="254"/>
    </location>
</feature>
<comment type="subcellular location">
    <subcellularLocation>
        <location evidence="1">Cell membrane</location>
        <topology evidence="1">Multi-pass membrane protein</topology>
    </subcellularLocation>
</comment>
<evidence type="ECO:0000256" key="6">
    <source>
        <dbReference type="SAM" id="Phobius"/>
    </source>
</evidence>
<evidence type="ECO:0000256" key="3">
    <source>
        <dbReference type="ARBA" id="ARBA00022692"/>
    </source>
</evidence>
<dbReference type="Pfam" id="PF07690">
    <property type="entry name" value="MFS_1"/>
    <property type="match status" value="1"/>
</dbReference>
<evidence type="ECO:0000313" key="8">
    <source>
        <dbReference type="EMBL" id="MFC7404125.1"/>
    </source>
</evidence>
<feature type="transmembrane region" description="Helical" evidence="6">
    <location>
        <begin position="72"/>
        <end position="90"/>
    </location>
</feature>
<organism evidence="8 9">
    <name type="scientific">Georgenia alba</name>
    <dbReference type="NCBI Taxonomy" id="2233858"/>
    <lineage>
        <taxon>Bacteria</taxon>
        <taxon>Bacillati</taxon>
        <taxon>Actinomycetota</taxon>
        <taxon>Actinomycetes</taxon>
        <taxon>Micrococcales</taxon>
        <taxon>Bogoriellaceae</taxon>
        <taxon>Georgenia</taxon>
    </lineage>
</organism>
<evidence type="ECO:0000256" key="2">
    <source>
        <dbReference type="ARBA" id="ARBA00022448"/>
    </source>
</evidence>
<keyword evidence="4 6" id="KW-1133">Transmembrane helix</keyword>
<dbReference type="Proteomes" id="UP001596455">
    <property type="component" value="Unassembled WGS sequence"/>
</dbReference>
<sequence>MNARDRDDGPVAVSAAVFSITIGVQGVAFPLLALDAGYSPTAVGVLVALAAVAQFLIRLAMGPMLRRISDKWFVVASGILMALTCVLMVLSTHLAVLVVAQVTHGLARAFFWTGIQTHVVREGRSSVRGFSIINGASVVGSLLGPAVAGWLSGETVVPALLVATAAGVVTALVAVLLRYFPPFPPREPGVGYRERLFAQPGFVAGGVATTSAGSWRGILTSYVPVVLSEAGHSSSAVGLLSAAANGAVVFGSWLSATLGRRSSKRALIGSTLAAGVTTGVLGAVAGNTVAALIMLVLSGAAAGLLQVLGSAVAVDGVAEVDKGDAVATLGNFRSAGMFAGPALMAGAVAVMPVAAAFAVAGGLFVALAPLGWGKRRG</sequence>
<feature type="transmembrane region" description="Helical" evidence="6">
    <location>
        <begin position="157"/>
        <end position="180"/>
    </location>
</feature>
<dbReference type="Gene3D" id="1.20.1250.20">
    <property type="entry name" value="MFS general substrate transporter like domains"/>
    <property type="match status" value="1"/>
</dbReference>
<dbReference type="EMBL" id="JBHTCQ010000001">
    <property type="protein sequence ID" value="MFC7404125.1"/>
    <property type="molecule type" value="Genomic_DNA"/>
</dbReference>
<dbReference type="PANTHER" id="PTHR23506:SF26">
    <property type="entry name" value="MFS-TYPE TRANSPORTER SLC18B1"/>
    <property type="match status" value="1"/>
</dbReference>
<accession>A0ABW2Q3R3</accession>
<evidence type="ECO:0000313" key="9">
    <source>
        <dbReference type="Proteomes" id="UP001596455"/>
    </source>
</evidence>
<dbReference type="InterPro" id="IPR050930">
    <property type="entry name" value="MFS_Vesicular_Transporter"/>
</dbReference>
<feature type="transmembrane region" description="Helical" evidence="6">
    <location>
        <begin position="38"/>
        <end position="60"/>
    </location>
</feature>
<feature type="transmembrane region" description="Helical" evidence="6">
    <location>
        <begin position="266"/>
        <end position="285"/>
    </location>
</feature>
<comment type="caution">
    <text evidence="8">The sequence shown here is derived from an EMBL/GenBank/DDBJ whole genome shotgun (WGS) entry which is preliminary data.</text>
</comment>
<feature type="domain" description="Major facilitator superfamily (MFS) profile" evidence="7">
    <location>
        <begin position="159"/>
        <end position="377"/>
    </location>
</feature>
<dbReference type="InterPro" id="IPR020846">
    <property type="entry name" value="MFS_dom"/>
</dbReference>
<evidence type="ECO:0000256" key="5">
    <source>
        <dbReference type="ARBA" id="ARBA00023136"/>
    </source>
</evidence>
<feature type="transmembrane region" description="Helical" evidence="6">
    <location>
        <begin position="127"/>
        <end position="151"/>
    </location>
</feature>
<dbReference type="PANTHER" id="PTHR23506">
    <property type="entry name" value="GH10249P"/>
    <property type="match status" value="1"/>
</dbReference>
<dbReference type="PROSITE" id="PS50850">
    <property type="entry name" value="MFS"/>
    <property type="match status" value="1"/>
</dbReference>
<dbReference type="InterPro" id="IPR036259">
    <property type="entry name" value="MFS_trans_sf"/>
</dbReference>
<keyword evidence="5 6" id="KW-0472">Membrane</keyword>
<dbReference type="SUPFAM" id="SSF103473">
    <property type="entry name" value="MFS general substrate transporter"/>
    <property type="match status" value="1"/>
</dbReference>
<keyword evidence="3 6" id="KW-0812">Transmembrane</keyword>
<protein>
    <submittedName>
        <fullName evidence="8">MFS transporter</fullName>
    </submittedName>
</protein>
<dbReference type="RefSeq" id="WP_382391226.1">
    <property type="nucleotide sequence ID" value="NZ_JBHTCQ010000001.1"/>
</dbReference>
<gene>
    <name evidence="8" type="ORF">ACFQQL_03305</name>
</gene>
<evidence type="ECO:0000259" key="7">
    <source>
        <dbReference type="PROSITE" id="PS50850"/>
    </source>
</evidence>
<evidence type="ECO:0000256" key="4">
    <source>
        <dbReference type="ARBA" id="ARBA00022989"/>
    </source>
</evidence>
<name>A0ABW2Q3R3_9MICO</name>
<dbReference type="InterPro" id="IPR011701">
    <property type="entry name" value="MFS"/>
</dbReference>
<keyword evidence="9" id="KW-1185">Reference proteome</keyword>
<feature type="transmembrane region" description="Helical" evidence="6">
    <location>
        <begin position="12"/>
        <end position="32"/>
    </location>
</feature>
<feature type="transmembrane region" description="Helical" evidence="6">
    <location>
        <begin position="353"/>
        <end position="372"/>
    </location>
</feature>